<evidence type="ECO:0000313" key="2">
    <source>
        <dbReference type="EMBL" id="KAK0642164.1"/>
    </source>
</evidence>
<dbReference type="Proteomes" id="UP001174936">
    <property type="component" value="Unassembled WGS sequence"/>
</dbReference>
<comment type="caution">
    <text evidence="2">The sequence shown here is derived from an EMBL/GenBank/DDBJ whole genome shotgun (WGS) entry which is preliminary data.</text>
</comment>
<protein>
    <recommendedName>
        <fullName evidence="4">C2H2-type domain-containing protein</fullName>
    </recommendedName>
</protein>
<feature type="region of interest" description="Disordered" evidence="1">
    <location>
        <begin position="251"/>
        <end position="330"/>
    </location>
</feature>
<feature type="compositionally biased region" description="Low complexity" evidence="1">
    <location>
        <begin position="202"/>
        <end position="221"/>
    </location>
</feature>
<feature type="compositionally biased region" description="Low complexity" evidence="1">
    <location>
        <begin position="251"/>
        <end position="269"/>
    </location>
</feature>
<reference evidence="2" key="1">
    <citation type="submission" date="2023-06" db="EMBL/GenBank/DDBJ databases">
        <title>Genome-scale phylogeny and comparative genomics of the fungal order Sordariales.</title>
        <authorList>
            <consortium name="Lawrence Berkeley National Laboratory"/>
            <person name="Hensen N."/>
            <person name="Bonometti L."/>
            <person name="Westerberg I."/>
            <person name="Brannstrom I.O."/>
            <person name="Guillou S."/>
            <person name="Cros-Aarteil S."/>
            <person name="Calhoun S."/>
            <person name="Haridas S."/>
            <person name="Kuo A."/>
            <person name="Mondo S."/>
            <person name="Pangilinan J."/>
            <person name="Riley R."/>
            <person name="Labutti K."/>
            <person name="Andreopoulos B."/>
            <person name="Lipzen A."/>
            <person name="Chen C."/>
            <person name="Yanf M."/>
            <person name="Daum C."/>
            <person name="Ng V."/>
            <person name="Clum A."/>
            <person name="Steindorff A."/>
            <person name="Ohm R."/>
            <person name="Martin F."/>
            <person name="Silar P."/>
            <person name="Natvig D."/>
            <person name="Lalanne C."/>
            <person name="Gautier V."/>
            <person name="Ament-Velasquez S.L."/>
            <person name="Kruys A."/>
            <person name="Hutchinson M.I."/>
            <person name="Powell A.J."/>
            <person name="Barry K."/>
            <person name="Miller A.N."/>
            <person name="Grigoriev I.V."/>
            <person name="Debuchy R."/>
            <person name="Gladieux P."/>
            <person name="Thoren M.H."/>
            <person name="Johannesson H."/>
        </authorList>
    </citation>
    <scope>NUCLEOTIDE SEQUENCE</scope>
    <source>
        <strain evidence="2">SMH2532-1</strain>
    </source>
</reference>
<proteinExistence type="predicted"/>
<feature type="compositionally biased region" description="Low complexity" evidence="1">
    <location>
        <begin position="29"/>
        <end position="50"/>
    </location>
</feature>
<gene>
    <name evidence="2" type="ORF">B0T16DRAFT_421116</name>
</gene>
<dbReference type="EMBL" id="JAULSV010000006">
    <property type="protein sequence ID" value="KAK0642164.1"/>
    <property type="molecule type" value="Genomic_DNA"/>
</dbReference>
<feature type="compositionally biased region" description="Polar residues" evidence="1">
    <location>
        <begin position="103"/>
        <end position="112"/>
    </location>
</feature>
<sequence length="654" mass="71178">MSSPDDRVVVQCGGIESIRSTSASRRVPASSADSGYASSYRGSSSSSGSRCGVAEVEYATQVQEIPTRNGPGIVLIQHRIPTSATSRAGSSYEDLLSRAPPSQYYSHSGSSYRTRREVPQPGDGHGSGEGQSTRDPSGPDHDKESITVEGRTQTHGRREGGDEVPGGASLVEPFLDSGAEDDSNSSGGEDEDEINGLDQEATETSGCNTGTTSSESGSDSSVVLPLLDARRREMVDRLMVEFRDLLDQSIGARSRPSGEESGSASSSSGLQGFGQDNSQGPHGNRSQGGGSQRSAGNGENTGDGNSGEGFDATRTSEAPPGRKFACPYFKREPRRHGKHRSCVGPGWSTVHRVKEHIYRQHELPAVCTRCGVTFTQDAELVAHSRLALACEVRIFDPPDGFTKEQERTLRRKRKFAGSEEIKWRAMYKVLFPDDDDADMPSPYHEPRGDTTWESRRSQEFDDYERYLRRELPRLVRQQLEIAASEFSAPFENQLRGQLVEIVRNSQSQLFQRYRGAGPSESTPELTSSQGLVPEFHEESFFDSMQDLNPDGNSIGHMDFDFSAYFQQPPADENLINPTEVFGAQMSGALGEELRPVSDSGYASTGIPVELDSAGNAREFSREMVLDTRDDRAKDANAETVPSFPAFEMGGMGGI</sequence>
<accession>A0AA39XXM0</accession>
<evidence type="ECO:0000256" key="1">
    <source>
        <dbReference type="SAM" id="MobiDB-lite"/>
    </source>
</evidence>
<feature type="region of interest" description="Disordered" evidence="1">
    <location>
        <begin position="19"/>
        <end position="52"/>
    </location>
</feature>
<name>A0AA39XXM0_9PEZI</name>
<feature type="region of interest" description="Disordered" evidence="1">
    <location>
        <begin position="83"/>
        <end position="223"/>
    </location>
</feature>
<keyword evidence="3" id="KW-1185">Reference proteome</keyword>
<dbReference type="PANTHER" id="PTHR38166:SF1">
    <property type="entry name" value="C2H2-TYPE DOMAIN-CONTAINING PROTEIN"/>
    <property type="match status" value="1"/>
</dbReference>
<feature type="compositionally biased region" description="Acidic residues" evidence="1">
    <location>
        <begin position="178"/>
        <end position="195"/>
    </location>
</feature>
<feature type="compositionally biased region" description="Basic and acidic residues" evidence="1">
    <location>
        <begin position="137"/>
        <end position="146"/>
    </location>
</feature>
<dbReference type="AlphaFoldDB" id="A0AA39XXM0"/>
<evidence type="ECO:0008006" key="4">
    <source>
        <dbReference type="Google" id="ProtNLM"/>
    </source>
</evidence>
<evidence type="ECO:0000313" key="3">
    <source>
        <dbReference type="Proteomes" id="UP001174936"/>
    </source>
</evidence>
<dbReference type="PANTHER" id="PTHR38166">
    <property type="entry name" value="C2H2-TYPE DOMAIN-CONTAINING PROTEIN-RELATED"/>
    <property type="match status" value="1"/>
</dbReference>
<organism evidence="2 3">
    <name type="scientific">Cercophora newfieldiana</name>
    <dbReference type="NCBI Taxonomy" id="92897"/>
    <lineage>
        <taxon>Eukaryota</taxon>
        <taxon>Fungi</taxon>
        <taxon>Dikarya</taxon>
        <taxon>Ascomycota</taxon>
        <taxon>Pezizomycotina</taxon>
        <taxon>Sordariomycetes</taxon>
        <taxon>Sordariomycetidae</taxon>
        <taxon>Sordariales</taxon>
        <taxon>Lasiosphaeriaceae</taxon>
        <taxon>Cercophora</taxon>
    </lineage>
</organism>